<keyword evidence="1" id="KW-0812">Transmembrane</keyword>
<dbReference type="EMBL" id="CU468130">
    <property type="protein sequence ID" value="CAO94838.1"/>
    <property type="molecule type" value="Genomic_DNA"/>
</dbReference>
<sequence length="108" mass="11974">MSGVLCGILLILPSPAIYTPLETKYFFTVCVNPLLFLVPFGTIIIINKSTVGGSMSTIAQTEGFLCRFFTYSDTALTPSSFKEAVTMAYSKHNLTEVQIQERIKNNIR</sequence>
<dbReference type="HOGENOM" id="CLU_2192963_0_0_6"/>
<name>B2VAR9_ERWT9</name>
<keyword evidence="3" id="KW-1185">Reference proteome</keyword>
<dbReference type="Proteomes" id="UP000001726">
    <property type="component" value="Plasmid pET35"/>
</dbReference>
<protein>
    <submittedName>
        <fullName evidence="2">Uncharacterized protein</fullName>
    </submittedName>
</protein>
<dbReference type="AlphaFoldDB" id="B2VAR9"/>
<keyword evidence="1" id="KW-1133">Transmembrane helix</keyword>
<proteinExistence type="predicted"/>
<feature type="transmembrane region" description="Helical" evidence="1">
    <location>
        <begin position="26"/>
        <end position="46"/>
    </location>
</feature>
<keyword evidence="2" id="KW-0614">Plasmid</keyword>
<organism evidence="2 3">
    <name type="scientific">Erwinia tasmaniensis (strain DSM 17950 / CFBP 7177 / CIP 109463 / NCPPB 4357 / Et1/99)</name>
    <dbReference type="NCBI Taxonomy" id="465817"/>
    <lineage>
        <taxon>Bacteria</taxon>
        <taxon>Pseudomonadati</taxon>
        <taxon>Pseudomonadota</taxon>
        <taxon>Gammaproteobacteria</taxon>
        <taxon>Enterobacterales</taxon>
        <taxon>Erwiniaceae</taxon>
        <taxon>Erwinia</taxon>
    </lineage>
</organism>
<accession>B2VAR9</accession>
<evidence type="ECO:0000313" key="3">
    <source>
        <dbReference type="Proteomes" id="UP000001726"/>
    </source>
</evidence>
<gene>
    <name evidence="2" type="ordered locus">ETA_pET350380</name>
</gene>
<reference evidence="2 3" key="1">
    <citation type="journal article" date="2008" name="Environ. Microbiol.">
        <title>The genome of Erwinia tasmaniensis strain Et1/99, a non-pathogenic bacterium in the genus Erwinia.</title>
        <authorList>
            <person name="Kube M."/>
            <person name="Migdoll A.M."/>
            <person name="Mueller I."/>
            <person name="Kuhl H."/>
            <person name="Beck A."/>
            <person name="Reinhardt R."/>
            <person name="Geider K."/>
        </authorList>
    </citation>
    <scope>NUCLEOTIDE SEQUENCE [LARGE SCALE GENOMIC DNA]</scope>
    <source>
        <strain evidence="3">DSM 17950 / CFBP 7177 / CIP 109463 / NCPPB 4357 / Et1/99</strain>
        <plasmid evidence="3">pET35</plasmid>
    </source>
</reference>
<keyword evidence="1" id="KW-0472">Membrane</keyword>
<evidence type="ECO:0000313" key="2">
    <source>
        <dbReference type="EMBL" id="CAO94838.1"/>
    </source>
</evidence>
<dbReference type="KEGG" id="eta:ETA_pET350380"/>
<geneLocation type="plasmid" evidence="2 3">
    <name>pET35</name>
</geneLocation>
<evidence type="ECO:0000256" key="1">
    <source>
        <dbReference type="SAM" id="Phobius"/>
    </source>
</evidence>